<protein>
    <submittedName>
        <fullName evidence="1">Uncharacterized protein</fullName>
    </submittedName>
</protein>
<evidence type="ECO:0000313" key="1">
    <source>
        <dbReference type="EMBL" id="NOU74718.1"/>
    </source>
</evidence>
<keyword evidence="2" id="KW-1185">Reference proteome</keyword>
<proteinExistence type="predicted"/>
<dbReference type="Proteomes" id="UP000616779">
    <property type="component" value="Unassembled WGS sequence"/>
</dbReference>
<reference evidence="1 2" key="1">
    <citation type="submission" date="2019-10" db="EMBL/GenBank/DDBJ databases">
        <title>Description of Paenibacillus terrestris sp. nov.</title>
        <authorList>
            <person name="Carlier A."/>
            <person name="Qi S."/>
        </authorList>
    </citation>
    <scope>NUCLEOTIDE SEQUENCE [LARGE SCALE GENOMIC DNA]</scope>
    <source>
        <strain evidence="1 2">LMG 31458</strain>
    </source>
</reference>
<name>A0ABX1Y1P6_9BACL</name>
<dbReference type="EMBL" id="WHOA01000182">
    <property type="protein sequence ID" value="NOU74718.1"/>
    <property type="molecule type" value="Genomic_DNA"/>
</dbReference>
<sequence length="73" mass="8070">MKNDLIALAIMFLCFAGVLSGLIYNGDDNGNQVVRSLDGKGNKMTSNMYGFSFYESTSTNFILNKKTIDKFGE</sequence>
<accession>A0ABX1Y1P6</accession>
<organism evidence="1 2">
    <name type="scientific">Paenibacillus phytorum</name>
    <dbReference type="NCBI Taxonomy" id="2654977"/>
    <lineage>
        <taxon>Bacteria</taxon>
        <taxon>Bacillati</taxon>
        <taxon>Bacillota</taxon>
        <taxon>Bacilli</taxon>
        <taxon>Bacillales</taxon>
        <taxon>Paenibacillaceae</taxon>
        <taxon>Paenibacillus</taxon>
    </lineage>
</organism>
<dbReference type="RefSeq" id="WP_171646114.1">
    <property type="nucleotide sequence ID" value="NZ_WHOA01000182.1"/>
</dbReference>
<gene>
    <name evidence="1" type="ORF">GC098_25585</name>
</gene>
<evidence type="ECO:0000313" key="2">
    <source>
        <dbReference type="Proteomes" id="UP000616779"/>
    </source>
</evidence>
<comment type="caution">
    <text evidence="1">The sequence shown here is derived from an EMBL/GenBank/DDBJ whole genome shotgun (WGS) entry which is preliminary data.</text>
</comment>